<dbReference type="KEGG" id="spu:105444523"/>
<name>A0A7M7MZ96_STRPU</name>
<proteinExistence type="predicted"/>
<dbReference type="AlphaFoldDB" id="A0A7M7MZ96"/>
<dbReference type="GO" id="GO:0004867">
    <property type="term" value="F:serine-type endopeptidase inhibitor activity"/>
    <property type="evidence" value="ECO:0007669"/>
    <property type="project" value="InterPro"/>
</dbReference>
<dbReference type="InParanoid" id="A0A7M7MZ96"/>
<evidence type="ECO:0000313" key="3">
    <source>
        <dbReference type="Proteomes" id="UP000007110"/>
    </source>
</evidence>
<dbReference type="Pfam" id="PF06668">
    <property type="entry name" value="ITI_HC_C"/>
    <property type="match status" value="1"/>
</dbReference>
<dbReference type="RefSeq" id="XP_030828713.1">
    <property type="nucleotide sequence ID" value="XM_030972853.1"/>
</dbReference>
<protein>
    <recommendedName>
        <fullName evidence="1">Inter-alpha-trypsin inhibitor heavy chain C-terminal domain-containing protein</fullName>
    </recommendedName>
</protein>
<evidence type="ECO:0000259" key="1">
    <source>
        <dbReference type="Pfam" id="PF06668"/>
    </source>
</evidence>
<dbReference type="PANTHER" id="PTHR10338">
    <property type="entry name" value="INTER-ALPHA-TRYPSIN INHIBITOR HEAVY CHAIN FAMILY MEMBER"/>
    <property type="match status" value="1"/>
</dbReference>
<reference evidence="2" key="2">
    <citation type="submission" date="2021-01" db="UniProtKB">
        <authorList>
            <consortium name="EnsemblMetazoa"/>
        </authorList>
    </citation>
    <scope>IDENTIFICATION</scope>
</reference>
<sequence length="277" mass="30977">MLLTPTADVTSFADSDPHFMVEILHSGLTVCFDINGDPGDVFNLLSDPKLNLRVSAYVIPVKHDGIPGSSRNNTYFGKIGVLLGTDRYLILTPDTIEVNNEAFKLGWDDHLSMRVGDFVVHVRNKHQVVIAHGDDVVVVIMAHRVKHGNIFLAERERATDRSRRVDHLGFYVEEGKGLAEDVHGLIGQFYRKTEVLVSRPVVDATDPFDEPLPLSSPDQNATLSIDDRQVPVTLMNRHIPLIRDYKECWHAADNAKGLIEGDYTDYKLPYLNARPAA</sequence>
<feature type="domain" description="Inter-alpha-trypsin inhibitor heavy chain C-terminal" evidence="1">
    <location>
        <begin position="67"/>
        <end position="251"/>
    </location>
</feature>
<dbReference type="InterPro" id="IPR010600">
    <property type="entry name" value="ITI_HC_C"/>
</dbReference>
<dbReference type="EnsemblMetazoa" id="XM_030972853">
    <property type="protein sequence ID" value="XP_030828713"/>
    <property type="gene ID" value="LOC105444523"/>
</dbReference>
<evidence type="ECO:0000313" key="2">
    <source>
        <dbReference type="EnsemblMetazoa" id="XP_030828713"/>
    </source>
</evidence>
<dbReference type="GeneID" id="105444523"/>
<dbReference type="GO" id="GO:0030212">
    <property type="term" value="P:hyaluronan metabolic process"/>
    <property type="evidence" value="ECO:0007669"/>
    <property type="project" value="InterPro"/>
</dbReference>
<dbReference type="Proteomes" id="UP000007110">
    <property type="component" value="Unassembled WGS sequence"/>
</dbReference>
<accession>A0A7M7MZ96</accession>
<dbReference type="PANTHER" id="PTHR10338:SF108">
    <property type="entry name" value="INTER-ALPHA-TRYPSIN INHIBITOR HEAVY CHAIN H4-LIKE PROTEIN"/>
    <property type="match status" value="1"/>
</dbReference>
<reference evidence="3" key="1">
    <citation type="submission" date="2015-02" db="EMBL/GenBank/DDBJ databases">
        <title>Genome sequencing for Strongylocentrotus purpuratus.</title>
        <authorList>
            <person name="Murali S."/>
            <person name="Liu Y."/>
            <person name="Vee V."/>
            <person name="English A."/>
            <person name="Wang M."/>
            <person name="Skinner E."/>
            <person name="Han Y."/>
            <person name="Muzny D.M."/>
            <person name="Worley K.C."/>
            <person name="Gibbs R.A."/>
        </authorList>
    </citation>
    <scope>NUCLEOTIDE SEQUENCE</scope>
</reference>
<dbReference type="InterPro" id="IPR050934">
    <property type="entry name" value="ITIH"/>
</dbReference>
<keyword evidence="3" id="KW-1185">Reference proteome</keyword>
<dbReference type="OrthoDB" id="299997at2759"/>
<dbReference type="OMA" id="CFNINDV"/>
<organism evidence="2 3">
    <name type="scientific">Strongylocentrotus purpuratus</name>
    <name type="common">Purple sea urchin</name>
    <dbReference type="NCBI Taxonomy" id="7668"/>
    <lineage>
        <taxon>Eukaryota</taxon>
        <taxon>Metazoa</taxon>
        <taxon>Echinodermata</taxon>
        <taxon>Eleutherozoa</taxon>
        <taxon>Echinozoa</taxon>
        <taxon>Echinoidea</taxon>
        <taxon>Euechinoidea</taxon>
        <taxon>Echinacea</taxon>
        <taxon>Camarodonta</taxon>
        <taxon>Echinidea</taxon>
        <taxon>Strongylocentrotidae</taxon>
        <taxon>Strongylocentrotus</taxon>
    </lineage>
</organism>